<reference evidence="4" key="2">
    <citation type="submission" date="2018-02" db="UniProtKB">
        <authorList>
            <consortium name="EnsemblPlants"/>
        </authorList>
    </citation>
    <scope>IDENTIFICATION</scope>
    <source>
        <strain evidence="4">Williams 82</strain>
    </source>
</reference>
<dbReference type="PANTHER" id="PTHR45642:SF52">
    <property type="entry name" value="GDSL-LIKE LIPASE_ACYLHYDROLASE"/>
    <property type="match status" value="1"/>
</dbReference>
<dbReference type="Gramene" id="KRH05981">
    <property type="protein sequence ID" value="KRH05981"/>
    <property type="gene ID" value="GLYMA_17G259900"/>
</dbReference>
<evidence type="ECO:0000313" key="4">
    <source>
        <dbReference type="EnsemblPlants" id="KRH05981"/>
    </source>
</evidence>
<keyword evidence="2" id="KW-0812">Transmembrane</keyword>
<keyword evidence="2" id="KW-1133">Transmembrane helix</keyword>
<proteinExistence type="inferred from homology"/>
<dbReference type="OrthoDB" id="1600564at2759"/>
<dbReference type="SUPFAM" id="SSF52266">
    <property type="entry name" value="SGNH hydrolase"/>
    <property type="match status" value="1"/>
</dbReference>
<reference evidence="3" key="3">
    <citation type="submission" date="2018-07" db="EMBL/GenBank/DDBJ databases">
        <title>WGS assembly of Glycine max.</title>
        <authorList>
            <person name="Schmutz J."/>
            <person name="Cannon S."/>
            <person name="Schlueter J."/>
            <person name="Ma J."/>
            <person name="Mitros T."/>
            <person name="Nelson W."/>
            <person name="Hyten D."/>
            <person name="Song Q."/>
            <person name="Thelen J."/>
            <person name="Cheng J."/>
            <person name="Xu D."/>
            <person name="Hellsten U."/>
            <person name="May G."/>
            <person name="Yu Y."/>
            <person name="Sakurai T."/>
            <person name="Umezawa T."/>
            <person name="Bhattacharyya M."/>
            <person name="Sandhu D."/>
            <person name="Valliyodan B."/>
            <person name="Lindquist E."/>
            <person name="Peto M."/>
            <person name="Grant D."/>
            <person name="Shu S."/>
            <person name="Goodstein D."/>
            <person name="Barry K."/>
            <person name="Futrell-Griggs M."/>
            <person name="Abernathy B."/>
            <person name="Du J."/>
            <person name="Tian Z."/>
            <person name="Zhu L."/>
            <person name="Gill N."/>
            <person name="Joshi T."/>
            <person name="Libault M."/>
            <person name="Sethuraman A."/>
            <person name="Zhang X."/>
            <person name="Shinozaki K."/>
            <person name="Nguyen H."/>
            <person name="Wing R."/>
            <person name="Cregan P."/>
            <person name="Specht J."/>
            <person name="Grimwood J."/>
            <person name="Rokhsar D."/>
            <person name="Stacey G."/>
            <person name="Shoemaker R."/>
            <person name="Jackson S."/>
        </authorList>
    </citation>
    <scope>NUCLEOTIDE SEQUENCE</scope>
    <source>
        <tissue evidence="3">Callus</tissue>
    </source>
</reference>
<dbReference type="Gene3D" id="3.40.50.1110">
    <property type="entry name" value="SGNH hydrolase"/>
    <property type="match status" value="1"/>
</dbReference>
<dbReference type="SMR" id="A0A0R0FIS4"/>
<dbReference type="GO" id="GO:0016298">
    <property type="term" value="F:lipase activity"/>
    <property type="evidence" value="ECO:0007669"/>
    <property type="project" value="InterPro"/>
</dbReference>
<name>A0A0R0FIS4_SOYBN</name>
<dbReference type="GO" id="GO:0005576">
    <property type="term" value="C:extracellular region"/>
    <property type="evidence" value="ECO:0000318"/>
    <property type="project" value="GO_Central"/>
</dbReference>
<evidence type="ECO:0000256" key="1">
    <source>
        <dbReference type="ARBA" id="ARBA00008668"/>
    </source>
</evidence>
<keyword evidence="2" id="KW-0472">Membrane</keyword>
<feature type="transmembrane region" description="Helical" evidence="2">
    <location>
        <begin position="12"/>
        <end position="37"/>
    </location>
</feature>
<dbReference type="InterPro" id="IPR008265">
    <property type="entry name" value="Lipase_GDSL_AS"/>
</dbReference>
<dbReference type="Proteomes" id="UP000008827">
    <property type="component" value="Chromosome 17"/>
</dbReference>
<evidence type="ECO:0000313" key="5">
    <source>
        <dbReference type="Proteomes" id="UP000008827"/>
    </source>
</evidence>
<organism evidence="3">
    <name type="scientific">Glycine max</name>
    <name type="common">Soybean</name>
    <name type="synonym">Glycine hispida</name>
    <dbReference type="NCBI Taxonomy" id="3847"/>
    <lineage>
        <taxon>Eukaryota</taxon>
        <taxon>Viridiplantae</taxon>
        <taxon>Streptophyta</taxon>
        <taxon>Embryophyta</taxon>
        <taxon>Tracheophyta</taxon>
        <taxon>Spermatophyta</taxon>
        <taxon>Magnoliopsida</taxon>
        <taxon>eudicotyledons</taxon>
        <taxon>Gunneridae</taxon>
        <taxon>Pentapetalae</taxon>
        <taxon>rosids</taxon>
        <taxon>fabids</taxon>
        <taxon>Fabales</taxon>
        <taxon>Fabaceae</taxon>
        <taxon>Papilionoideae</taxon>
        <taxon>50 kb inversion clade</taxon>
        <taxon>NPAAA clade</taxon>
        <taxon>indigoferoid/millettioid clade</taxon>
        <taxon>Phaseoleae</taxon>
        <taxon>Glycine</taxon>
        <taxon>Glycine subgen. Soja</taxon>
    </lineage>
</organism>
<dbReference type="PaxDb" id="3847-GLYMA17G37940.1"/>
<dbReference type="InterPro" id="IPR050592">
    <property type="entry name" value="GDSL_lipolytic_enzyme"/>
</dbReference>
<dbReference type="GO" id="GO:0006629">
    <property type="term" value="P:lipid metabolic process"/>
    <property type="evidence" value="ECO:0007669"/>
    <property type="project" value="InterPro"/>
</dbReference>
<accession>A0A0R0FIS4</accession>
<keyword evidence="5" id="KW-1185">Reference proteome</keyword>
<comment type="similarity">
    <text evidence="1">Belongs to the 'GDSL' lipolytic enzyme family.</text>
</comment>
<dbReference type="InterPro" id="IPR035669">
    <property type="entry name" value="SGNH_plant_lipase-like"/>
</dbReference>
<dbReference type="CDD" id="cd01837">
    <property type="entry name" value="SGNH_plant_lipase_like"/>
    <property type="match status" value="1"/>
</dbReference>
<dbReference type="InterPro" id="IPR036514">
    <property type="entry name" value="SGNH_hydro_sf"/>
</dbReference>
<protein>
    <submittedName>
        <fullName evidence="3 4">Uncharacterized protein</fullName>
    </submittedName>
</protein>
<dbReference type="PANTHER" id="PTHR45642">
    <property type="entry name" value="GDSL ESTERASE/LIPASE EXL3"/>
    <property type="match status" value="1"/>
</dbReference>
<dbReference type="EnsemblPlants" id="KRH05981">
    <property type="protein sequence ID" value="KRH05981"/>
    <property type="gene ID" value="GLYMA_17G259900"/>
</dbReference>
<dbReference type="OMA" id="TFPGAKF"/>
<dbReference type="Pfam" id="PF00657">
    <property type="entry name" value="Lipase_GDSL"/>
    <property type="match status" value="1"/>
</dbReference>
<sequence>MDKVLWERLVMVVFVFFAIPFPKVLVVNGAIPALFAFGDSILDTGNNNNILAITKCNFPPYGRDFPGGIPTGRCCNGKIPTDLIASALGIKETVPAYLSGNLSPQDLVTGVCFASAGSGIDDATSRLQGVVSLPSQLRLFQEYIGKLTALVGQQRAADIISKSVFLVSAGNNDIAITYSFLLAPTLQPFPLYSTRLVTTTSNFFKSLYELGARRVWVLSTLPLGCLPGGRTVAGGPLRICAPFANQFAQTFNGQLSSAVDSMRVTLPNYDIRFIDVYTPLFNLINNPQPEGFVDVSEGCCGTAPFGVSGICTLLSLCPNPSSYVFWDSAHPTERAYRFVVSSILQQHTNNVSNSFAFAPVNSSLSN</sequence>
<dbReference type="FunFam" id="3.40.50.1110:FF:000003">
    <property type="entry name" value="GDSL esterase/lipase APG"/>
    <property type="match status" value="1"/>
</dbReference>
<dbReference type="PROSITE" id="PS01098">
    <property type="entry name" value="LIPASE_GDSL_SER"/>
    <property type="match status" value="1"/>
</dbReference>
<evidence type="ECO:0000256" key="2">
    <source>
        <dbReference type="SAM" id="Phobius"/>
    </source>
</evidence>
<gene>
    <name evidence="4" type="primary">LOC100789445</name>
    <name evidence="3" type="ORF">GLYMA_17G259900</name>
</gene>
<dbReference type="InterPro" id="IPR001087">
    <property type="entry name" value="GDSL"/>
</dbReference>
<dbReference type="EMBL" id="CM000850">
    <property type="protein sequence ID" value="KRH05981.1"/>
    <property type="molecule type" value="Genomic_DNA"/>
</dbReference>
<evidence type="ECO:0000313" key="3">
    <source>
        <dbReference type="EMBL" id="KRH05981.1"/>
    </source>
</evidence>
<reference evidence="3 4" key="1">
    <citation type="journal article" date="2010" name="Nature">
        <title>Genome sequence of the palaeopolyploid soybean.</title>
        <authorList>
            <person name="Schmutz J."/>
            <person name="Cannon S.B."/>
            <person name="Schlueter J."/>
            <person name="Ma J."/>
            <person name="Mitros T."/>
            <person name="Nelson W."/>
            <person name="Hyten D.L."/>
            <person name="Song Q."/>
            <person name="Thelen J.J."/>
            <person name="Cheng J."/>
            <person name="Xu D."/>
            <person name="Hellsten U."/>
            <person name="May G.D."/>
            <person name="Yu Y."/>
            <person name="Sakurai T."/>
            <person name="Umezawa T."/>
            <person name="Bhattacharyya M.K."/>
            <person name="Sandhu D."/>
            <person name="Valliyodan B."/>
            <person name="Lindquist E."/>
            <person name="Peto M."/>
            <person name="Grant D."/>
            <person name="Shu S."/>
            <person name="Goodstein D."/>
            <person name="Barry K."/>
            <person name="Futrell-Griggs M."/>
            <person name="Abernathy B."/>
            <person name="Du J."/>
            <person name="Tian Z."/>
            <person name="Zhu L."/>
            <person name="Gill N."/>
            <person name="Joshi T."/>
            <person name="Libault M."/>
            <person name="Sethuraman A."/>
            <person name="Zhang X.-C."/>
            <person name="Shinozaki K."/>
            <person name="Nguyen H.T."/>
            <person name="Wing R.A."/>
            <person name="Cregan P."/>
            <person name="Specht J."/>
            <person name="Grimwood J."/>
            <person name="Rokhsar D."/>
            <person name="Stacey G."/>
            <person name="Shoemaker R.C."/>
            <person name="Jackson S.A."/>
        </authorList>
    </citation>
    <scope>NUCLEOTIDE SEQUENCE [LARGE SCALE GENOMIC DNA]</scope>
    <source>
        <strain evidence="4">cv. Williams 82</strain>
        <tissue evidence="3">Callus</tissue>
    </source>
</reference>
<dbReference type="AlphaFoldDB" id="A0A0R0FIS4"/>